<accession>A0ABT0S9E0</accession>
<feature type="transmembrane region" description="Helical" evidence="1">
    <location>
        <begin position="159"/>
        <end position="181"/>
    </location>
</feature>
<protein>
    <submittedName>
        <fullName evidence="2">DUF969 domain-containing protein</fullName>
    </submittedName>
</protein>
<keyword evidence="3" id="KW-1185">Reference proteome</keyword>
<feature type="transmembrane region" description="Helical" evidence="1">
    <location>
        <begin position="58"/>
        <end position="77"/>
    </location>
</feature>
<name>A0ABT0S9E0_9SPHN</name>
<dbReference type="RefSeq" id="WP_249915427.1">
    <property type="nucleotide sequence ID" value="NZ_JAMGBB010000001.1"/>
</dbReference>
<dbReference type="InterPro" id="IPR010374">
    <property type="entry name" value="DUF969"/>
</dbReference>
<keyword evidence="1" id="KW-0472">Membrane</keyword>
<reference evidence="2" key="1">
    <citation type="submission" date="2022-05" db="EMBL/GenBank/DDBJ databases">
        <authorList>
            <person name="Jo J.-H."/>
            <person name="Im W.-T."/>
        </authorList>
    </citation>
    <scope>NUCLEOTIDE SEQUENCE</scope>
    <source>
        <strain evidence="2">RB56-2</strain>
    </source>
</reference>
<gene>
    <name evidence="2" type="ORF">LZ518_07740</name>
</gene>
<comment type="caution">
    <text evidence="2">The sequence shown here is derived from an EMBL/GenBank/DDBJ whole genome shotgun (WGS) entry which is preliminary data.</text>
</comment>
<keyword evidence="1" id="KW-1133">Transmembrane helix</keyword>
<evidence type="ECO:0000313" key="2">
    <source>
        <dbReference type="EMBL" id="MCL6741019.1"/>
    </source>
</evidence>
<organism evidence="2 3">
    <name type="scientific">Sphingomonas brevis</name>
    <dbReference type="NCBI Taxonomy" id="2908206"/>
    <lineage>
        <taxon>Bacteria</taxon>
        <taxon>Pseudomonadati</taxon>
        <taxon>Pseudomonadota</taxon>
        <taxon>Alphaproteobacteria</taxon>
        <taxon>Sphingomonadales</taxon>
        <taxon>Sphingomonadaceae</taxon>
        <taxon>Sphingomonas</taxon>
    </lineage>
</organism>
<keyword evidence="1" id="KW-0812">Transmembrane</keyword>
<evidence type="ECO:0000256" key="1">
    <source>
        <dbReference type="SAM" id="Phobius"/>
    </source>
</evidence>
<proteinExistence type="predicted"/>
<sequence length="224" mass="24258">MIDYWPLIGIALVVLGFALKFNPMLVVTVSAIATGLIAGMDWHEVISTFGKAFNDNRIIAIVWIVLPVIGLLERFGLQQRAATLIRSLKSATAGKLLILYLIYRQITAAIGLHSTAGQAQTVRPLVAPMALAAAEKQHGELTEAEAETVKAYSAATDNVGLFFGEDIFFAIGSIVLIQQILAGYGYDLAPLHLALWAIPSAIAAFLIQSTRLLLFDRKLARRGQ</sequence>
<dbReference type="EMBL" id="JAMGBB010000001">
    <property type="protein sequence ID" value="MCL6741019.1"/>
    <property type="molecule type" value="Genomic_DNA"/>
</dbReference>
<evidence type="ECO:0000313" key="3">
    <source>
        <dbReference type="Proteomes" id="UP001165383"/>
    </source>
</evidence>
<dbReference type="Pfam" id="PF06149">
    <property type="entry name" value="DUF969"/>
    <property type="match status" value="1"/>
</dbReference>
<feature type="transmembrane region" description="Helical" evidence="1">
    <location>
        <begin position="7"/>
        <end position="38"/>
    </location>
</feature>
<dbReference type="Proteomes" id="UP001165383">
    <property type="component" value="Unassembled WGS sequence"/>
</dbReference>
<feature type="transmembrane region" description="Helical" evidence="1">
    <location>
        <begin position="193"/>
        <end position="214"/>
    </location>
</feature>